<feature type="compositionally biased region" description="Gly residues" evidence="1">
    <location>
        <begin position="135"/>
        <end position="146"/>
    </location>
</feature>
<dbReference type="GO" id="GO:0051287">
    <property type="term" value="F:NAD binding"/>
    <property type="evidence" value="ECO:0007669"/>
    <property type="project" value="InterPro"/>
</dbReference>
<reference evidence="4 5" key="1">
    <citation type="submission" date="2019-03" db="EMBL/GenBank/DDBJ databases">
        <title>Complete Genome Sequence of Paraburkholderia dipogonis ICMP 19430T, a Nitrogen-fixing Symbiont of the South African Invasive Legume Dipogon lignosus in New Zealand.</title>
        <authorList>
            <person name="De Meyer S.E."/>
        </authorList>
    </citation>
    <scope>NUCLEOTIDE SEQUENCE [LARGE SCALE GENOMIC DNA]</scope>
    <source>
        <strain evidence="4 5">ICMP 19430</strain>
    </source>
</reference>
<evidence type="ECO:0000256" key="1">
    <source>
        <dbReference type="SAM" id="MobiDB-lite"/>
    </source>
</evidence>
<dbReference type="PANTHER" id="PTHR43060:SF15">
    <property type="entry name" value="3-HYDROXYISOBUTYRATE DEHYDROGENASE-LIKE 1, MITOCHONDRIAL-RELATED"/>
    <property type="match status" value="1"/>
</dbReference>
<dbReference type="InterPro" id="IPR029154">
    <property type="entry name" value="HIBADH-like_NADP-bd"/>
</dbReference>
<dbReference type="EMBL" id="SNVI01000001">
    <property type="protein sequence ID" value="TFE43931.1"/>
    <property type="molecule type" value="Genomic_DNA"/>
</dbReference>
<name>A0A4Y8N2R0_9BURK</name>
<feature type="domain" description="6-phosphogluconate dehydrogenase NADP-binding" evidence="2">
    <location>
        <begin position="175"/>
        <end position="231"/>
    </location>
</feature>
<dbReference type="Gene3D" id="1.10.1040.10">
    <property type="entry name" value="N-(1-d-carboxylethyl)-l-norvaline Dehydrogenase, domain 2"/>
    <property type="match status" value="1"/>
</dbReference>
<dbReference type="InterPro" id="IPR013328">
    <property type="entry name" value="6PGD_dom2"/>
</dbReference>
<feature type="domain" description="3-hydroxyisobutyrate dehydrogenase-like NAD-binding" evidence="3">
    <location>
        <begin position="234"/>
        <end position="353"/>
    </location>
</feature>
<feature type="domain" description="6-phosphogluconate dehydrogenase NADP-binding" evidence="2">
    <location>
        <begin position="2"/>
        <end position="116"/>
    </location>
</feature>
<dbReference type="GO" id="GO:0050661">
    <property type="term" value="F:NADP binding"/>
    <property type="evidence" value="ECO:0007669"/>
    <property type="project" value="InterPro"/>
</dbReference>
<dbReference type="Pfam" id="PF03446">
    <property type="entry name" value="NAD_binding_2"/>
    <property type="match status" value="2"/>
</dbReference>
<evidence type="ECO:0000313" key="4">
    <source>
        <dbReference type="EMBL" id="TFE43931.1"/>
    </source>
</evidence>
<dbReference type="AlphaFoldDB" id="A0A4Y8N2R0"/>
<evidence type="ECO:0000259" key="3">
    <source>
        <dbReference type="Pfam" id="PF14833"/>
    </source>
</evidence>
<sequence>MEIGFCGPGLMGAPMIRHLLRAGHTVHVWNRTRAKAEALVADGARVVDTPRELAARCEAVLLCVADAAAVEETVFGASGLLGADPAVSDRLRWIVDHSSIPPAATRAFAQRAAALTAVRAVGSVDGGAGVGESAGIGEDAGTGDSAGAGAVRNAGADPYTDARKNTEASANPNPFESAAPGSISWIDAPVSGGVAGATAGTLAVMAGGAAADVEAVKPLLGAYASRVTHMGDVGAGQTAKLCNQTIVTATLAAIAEAVSLAQRSGLDASRLTEGLAGGWADSVLLQTFVPRMTQTGLAPIGALRTFQKDIDTVAATAYETGTPMPVSSTVQQLLRLGAAMGLGEADLSAFIDVLQTPRGVPTR</sequence>
<feature type="region of interest" description="Disordered" evidence="1">
    <location>
        <begin position="135"/>
        <end position="176"/>
    </location>
</feature>
<dbReference type="PANTHER" id="PTHR43060">
    <property type="entry name" value="3-HYDROXYISOBUTYRATE DEHYDROGENASE-LIKE 1, MITOCHONDRIAL-RELATED"/>
    <property type="match status" value="1"/>
</dbReference>
<dbReference type="RefSeq" id="WP_134455823.1">
    <property type="nucleotide sequence ID" value="NZ_JBHMFL010000004.1"/>
</dbReference>
<evidence type="ECO:0000259" key="2">
    <source>
        <dbReference type="Pfam" id="PF03446"/>
    </source>
</evidence>
<dbReference type="Gene3D" id="3.40.50.720">
    <property type="entry name" value="NAD(P)-binding Rossmann-like Domain"/>
    <property type="match status" value="2"/>
</dbReference>
<evidence type="ECO:0000313" key="5">
    <source>
        <dbReference type="Proteomes" id="UP000297385"/>
    </source>
</evidence>
<dbReference type="InterPro" id="IPR036291">
    <property type="entry name" value="NAD(P)-bd_dom_sf"/>
</dbReference>
<proteinExistence type="predicted"/>
<dbReference type="Proteomes" id="UP000297385">
    <property type="component" value="Unassembled WGS sequence"/>
</dbReference>
<dbReference type="SUPFAM" id="SSF51735">
    <property type="entry name" value="NAD(P)-binding Rossmann-fold domains"/>
    <property type="match status" value="2"/>
</dbReference>
<gene>
    <name evidence="4" type="ORF">E2553_02105</name>
</gene>
<dbReference type="Pfam" id="PF14833">
    <property type="entry name" value="NAD_binding_11"/>
    <property type="match status" value="1"/>
</dbReference>
<dbReference type="GeneID" id="97307587"/>
<organism evidence="4 5">
    <name type="scientific">Paraburkholderia dipogonis</name>
    <dbReference type="NCBI Taxonomy" id="1211383"/>
    <lineage>
        <taxon>Bacteria</taxon>
        <taxon>Pseudomonadati</taxon>
        <taxon>Pseudomonadota</taxon>
        <taxon>Betaproteobacteria</taxon>
        <taxon>Burkholderiales</taxon>
        <taxon>Burkholderiaceae</taxon>
        <taxon>Paraburkholderia</taxon>
    </lineage>
</organism>
<protein>
    <submittedName>
        <fullName evidence="4">NAD(P)-dependent oxidoreductase</fullName>
    </submittedName>
</protein>
<comment type="caution">
    <text evidence="4">The sequence shown here is derived from an EMBL/GenBank/DDBJ whole genome shotgun (WGS) entry which is preliminary data.</text>
</comment>
<dbReference type="InterPro" id="IPR008927">
    <property type="entry name" value="6-PGluconate_DH-like_C_sf"/>
</dbReference>
<dbReference type="SUPFAM" id="SSF48179">
    <property type="entry name" value="6-phosphogluconate dehydrogenase C-terminal domain-like"/>
    <property type="match status" value="1"/>
</dbReference>
<dbReference type="InterPro" id="IPR006115">
    <property type="entry name" value="6PGDH_NADP-bd"/>
</dbReference>
<accession>A0A4Y8N2R0</accession>